<protein>
    <submittedName>
        <fullName evidence="2">Uncharacterized protein</fullName>
    </submittedName>
</protein>
<dbReference type="AlphaFoldDB" id="A0A8J4SJL5"/>
<evidence type="ECO:0000313" key="3">
    <source>
        <dbReference type="Proteomes" id="UP000748531"/>
    </source>
</evidence>
<gene>
    <name evidence="2" type="ORF">PHET_11007</name>
</gene>
<accession>A0A8J4SJL5</accession>
<comment type="caution">
    <text evidence="2">The sequence shown here is derived from an EMBL/GenBank/DDBJ whole genome shotgun (WGS) entry which is preliminary data.</text>
</comment>
<dbReference type="Proteomes" id="UP000748531">
    <property type="component" value="Unassembled WGS sequence"/>
</dbReference>
<dbReference type="EMBL" id="LUCH01009418">
    <property type="protein sequence ID" value="KAF5396030.1"/>
    <property type="molecule type" value="Genomic_DNA"/>
</dbReference>
<keyword evidence="3" id="KW-1185">Reference proteome</keyword>
<feature type="signal peptide" evidence="1">
    <location>
        <begin position="1"/>
        <end position="19"/>
    </location>
</feature>
<reference evidence="2" key="1">
    <citation type="submission" date="2019-05" db="EMBL/GenBank/DDBJ databases">
        <title>Annotation for the trematode Paragonimus heterotremus.</title>
        <authorList>
            <person name="Choi Y.-J."/>
        </authorList>
    </citation>
    <scope>NUCLEOTIDE SEQUENCE</scope>
    <source>
        <strain evidence="2">LC</strain>
    </source>
</reference>
<proteinExistence type="predicted"/>
<evidence type="ECO:0000256" key="1">
    <source>
        <dbReference type="SAM" id="SignalP"/>
    </source>
</evidence>
<keyword evidence="1" id="KW-0732">Signal</keyword>
<name>A0A8J4SJL5_9TREM</name>
<sequence>MVSFTLSSLLPLLPPKVSTVGHEIHHYDMRSWILQLGCSHSLPVPVGSPSNPRCYFPLSRTPCFLHFATDITQPHARILLSRCTLLRVRQGSHVIGLTYTFYAHPLTLLPRIWAPIFCVLKPCCLHTHRVRLYSDRYI</sequence>
<feature type="chain" id="PRO_5035239358" evidence="1">
    <location>
        <begin position="20"/>
        <end position="138"/>
    </location>
</feature>
<evidence type="ECO:0000313" key="2">
    <source>
        <dbReference type="EMBL" id="KAF5396030.1"/>
    </source>
</evidence>
<organism evidence="2 3">
    <name type="scientific">Paragonimus heterotremus</name>
    <dbReference type="NCBI Taxonomy" id="100268"/>
    <lineage>
        <taxon>Eukaryota</taxon>
        <taxon>Metazoa</taxon>
        <taxon>Spiralia</taxon>
        <taxon>Lophotrochozoa</taxon>
        <taxon>Platyhelminthes</taxon>
        <taxon>Trematoda</taxon>
        <taxon>Digenea</taxon>
        <taxon>Plagiorchiida</taxon>
        <taxon>Troglotremata</taxon>
        <taxon>Troglotrematidae</taxon>
        <taxon>Paragonimus</taxon>
    </lineage>
</organism>